<dbReference type="InterPro" id="IPR013783">
    <property type="entry name" value="Ig-like_fold"/>
</dbReference>
<protein>
    <recommendedName>
        <fullName evidence="1">F5/8 type C domain-containing protein</fullName>
    </recommendedName>
</protein>
<dbReference type="PANTHER" id="PTHR46182:SF2">
    <property type="entry name" value="FI19480P1"/>
    <property type="match status" value="1"/>
</dbReference>
<dbReference type="eggNOG" id="COG3291">
    <property type="taxonomic scope" value="Bacteria"/>
</dbReference>
<sequence>MQDATSTLKEDLLQRLSSRLGALVACALMGCGTPETTDGATPPASQRAGLDTPVNVTLNKPATASVSQDPFRPEYAVDGDITNDDSRWCPGIYNPTRLLDIDLQGTFDLVRMELYTGYRDIRPIKSYELLYDDGTGWKPLPGASQTNNTSIAVSTTFPQSVTAKKVRFSCTDTLADNCRVKELWIFGTPHEGQVNIPPVVNAGPDRSLTLPVTSVSLAGSATDADGVVSSLLWTQVSGPVATLASTTTATLSVAGLSVGTSVFRLTATDDAGASSFDDVSVTVAPVPDVLTNVALNKPAVAGTSSASYPAPLAVDGSLTTRWESAYAFMTHNSLDVDLQGPHEVSSAELHMSVSASSAFAMPAFELQAWDGGCWKTIPGTVVEGNPLTTTLRTLTFTAPVITDKVRVVCKDKPYCRLRELKLMGKPSTVTPTGPTTCAAGQQTVVRNLRYDYALFLPAQYNDDRTTTWPVILSLHGVGGSTLTTDRTAVHSNPEGLARQFSSASFRAAMKAIVISPNQRMPFTNSGDGWFNNASVLALLNDVKRDYRIDLDRVYLTGLSGGANNGFEMLLASTAEFAAFVPIAITHNFVTNPNLCSLKTLPIWAFQGGLDEPSRATGIKTQLDTACGAGPSAMRDVTVYPGAGHSGATWDTAYATLPLYDWLLQQRISQRP</sequence>
<organism evidence="2 3">
    <name type="scientific">Myxococcus stipitatus (strain DSM 14675 / JCM 12634 / Mx s8)</name>
    <dbReference type="NCBI Taxonomy" id="1278073"/>
    <lineage>
        <taxon>Bacteria</taxon>
        <taxon>Pseudomonadati</taxon>
        <taxon>Myxococcota</taxon>
        <taxon>Myxococcia</taxon>
        <taxon>Myxococcales</taxon>
        <taxon>Cystobacterineae</taxon>
        <taxon>Myxococcaceae</taxon>
        <taxon>Myxococcus</taxon>
    </lineage>
</organism>
<dbReference type="InterPro" id="IPR035986">
    <property type="entry name" value="PKD_dom_sf"/>
</dbReference>
<reference evidence="2 3" key="1">
    <citation type="journal article" date="2013" name="Genome Announc.">
        <title>Complete genome sequence of Myxococcus stipitatus strain DSM 14675, a fruiting myxobacterium.</title>
        <authorList>
            <person name="Huntley S."/>
            <person name="Kneip S."/>
            <person name="Treuner-Lange A."/>
            <person name="Sogaard-Andersen L."/>
        </authorList>
    </citation>
    <scope>NUCLEOTIDE SEQUENCE [LARGE SCALE GENOMIC DNA]</scope>
    <source>
        <strain evidence="3">DSM 14675 / JCM 12634 / Mx s8</strain>
    </source>
</reference>
<evidence type="ECO:0000313" key="2">
    <source>
        <dbReference type="EMBL" id="AGC48109.1"/>
    </source>
</evidence>
<dbReference type="SUPFAM" id="SSF53474">
    <property type="entry name" value="alpha/beta-Hydrolases"/>
    <property type="match status" value="1"/>
</dbReference>
<gene>
    <name evidence="2" type="ordered locus">MYSTI_06836</name>
</gene>
<dbReference type="InterPro" id="IPR000421">
    <property type="entry name" value="FA58C"/>
</dbReference>
<dbReference type="SUPFAM" id="SSF49785">
    <property type="entry name" value="Galactose-binding domain-like"/>
    <property type="match status" value="2"/>
</dbReference>
<dbReference type="eggNOG" id="COG4099">
    <property type="taxonomic scope" value="Bacteria"/>
</dbReference>
<dbReference type="GO" id="GO:0031410">
    <property type="term" value="C:cytoplasmic vesicle"/>
    <property type="evidence" value="ECO:0007669"/>
    <property type="project" value="TreeGrafter"/>
</dbReference>
<evidence type="ECO:0000313" key="3">
    <source>
        <dbReference type="Proteomes" id="UP000011131"/>
    </source>
</evidence>
<dbReference type="PANTHER" id="PTHR46182">
    <property type="entry name" value="FI19480P1"/>
    <property type="match status" value="1"/>
</dbReference>
<dbReference type="Pfam" id="PF22352">
    <property type="entry name" value="K319L-like_PKD"/>
    <property type="match status" value="1"/>
</dbReference>
<accession>L7UNQ4</accession>
<dbReference type="InterPro" id="IPR008979">
    <property type="entry name" value="Galactose-bd-like_sf"/>
</dbReference>
<feature type="domain" description="F5/8 type C" evidence="1">
    <location>
        <begin position="282"/>
        <end position="425"/>
    </location>
</feature>
<feature type="domain" description="F5/8 type C" evidence="1">
    <location>
        <begin position="43"/>
        <end position="188"/>
    </location>
</feature>
<dbReference type="STRING" id="1278073.MYSTI_06836"/>
<dbReference type="EMBL" id="CP004025">
    <property type="protein sequence ID" value="AGC48109.1"/>
    <property type="molecule type" value="Genomic_DNA"/>
</dbReference>
<dbReference type="Proteomes" id="UP000011131">
    <property type="component" value="Chromosome"/>
</dbReference>
<evidence type="ECO:0000259" key="1">
    <source>
        <dbReference type="PROSITE" id="PS50022"/>
    </source>
</evidence>
<dbReference type="Pfam" id="PF00754">
    <property type="entry name" value="F5_F8_type_C"/>
    <property type="match status" value="2"/>
</dbReference>
<dbReference type="KEGG" id="msd:MYSTI_06836"/>
<name>L7UNQ4_MYXSD</name>
<dbReference type="AlphaFoldDB" id="L7UNQ4"/>
<dbReference type="Gene3D" id="2.60.120.260">
    <property type="entry name" value="Galactose-binding domain-like"/>
    <property type="match status" value="2"/>
</dbReference>
<dbReference type="Gene3D" id="2.60.40.10">
    <property type="entry name" value="Immunoglobulins"/>
    <property type="match status" value="1"/>
</dbReference>
<dbReference type="InterPro" id="IPR029058">
    <property type="entry name" value="AB_hydrolase_fold"/>
</dbReference>
<dbReference type="SUPFAM" id="SSF49299">
    <property type="entry name" value="PKD domain"/>
    <property type="match status" value="1"/>
</dbReference>
<dbReference type="InterPro" id="IPR029865">
    <property type="entry name" value="KIAA0319-like"/>
</dbReference>
<dbReference type="Gene3D" id="3.40.50.1820">
    <property type="entry name" value="alpha/beta hydrolase"/>
    <property type="match status" value="1"/>
</dbReference>
<dbReference type="OrthoDB" id="9764953at2"/>
<dbReference type="GO" id="GO:0016020">
    <property type="term" value="C:membrane"/>
    <property type="evidence" value="ECO:0007669"/>
    <property type="project" value="TreeGrafter"/>
</dbReference>
<dbReference type="PROSITE" id="PS50022">
    <property type="entry name" value="FA58C_3"/>
    <property type="match status" value="2"/>
</dbReference>
<keyword evidence="3" id="KW-1185">Reference proteome</keyword>
<proteinExistence type="predicted"/>
<dbReference type="PATRIC" id="fig|1278073.3.peg.6941"/>
<dbReference type="HOGENOM" id="CLU_426879_0_0_7"/>